<evidence type="ECO:0008006" key="5">
    <source>
        <dbReference type="Google" id="ProtNLM"/>
    </source>
</evidence>
<feature type="domain" description="FecR protein" evidence="1">
    <location>
        <begin position="121"/>
        <end position="211"/>
    </location>
</feature>
<dbReference type="InterPro" id="IPR012373">
    <property type="entry name" value="Ferrdict_sens_TM"/>
</dbReference>
<evidence type="ECO:0000259" key="1">
    <source>
        <dbReference type="Pfam" id="PF04773"/>
    </source>
</evidence>
<dbReference type="RefSeq" id="WP_213042055.1">
    <property type="nucleotide sequence ID" value="NZ_CAJNBJ010000007.1"/>
</dbReference>
<dbReference type="Gene3D" id="2.60.120.1440">
    <property type="match status" value="1"/>
</dbReference>
<sequence length="328" mass="36799">MSDAISPQSASSLEDEALEWVVRLHTGHASDRDRRACEAWQALSPAHQLAFRNAEALWKDIGHAGAAQRSPGQATRPARLHRHRWWPRLRRWSLVACFVLATGWFIWEPLLNQYRLQTAHHRTGVGQQEQIVLQDGSRVMLNTDTALNVAFSPERREIRLLTGEAAFTVTPDRGRPFMVHSGDVSTRALGTQFVVHLHPHSVTVTVSEHAVQVSTSLTGTRTPLVLHEGQQVSYSEEGGWSPAQEVDSNQILAWQRGKLIVEDQSLGTVVEELNRYRAGRILILNPSLRTLNVTGVFDLTDPDAALRMIQRTLRIHETSLGPYLVLLH</sequence>
<name>A0ABM8RAB5_9BACT</name>
<protein>
    <recommendedName>
        <fullName evidence="5">FecR family protein</fullName>
    </recommendedName>
</protein>
<dbReference type="Pfam" id="PF04773">
    <property type="entry name" value="FecR"/>
    <property type="match status" value="1"/>
</dbReference>
<dbReference type="PANTHER" id="PTHR30273:SF2">
    <property type="entry name" value="PROTEIN FECR"/>
    <property type="match status" value="1"/>
</dbReference>
<dbReference type="InterPro" id="IPR032623">
    <property type="entry name" value="FecR_N"/>
</dbReference>
<dbReference type="PIRSF" id="PIRSF018266">
    <property type="entry name" value="FecR"/>
    <property type="match status" value="1"/>
</dbReference>
<reference evidence="3 4" key="1">
    <citation type="submission" date="2021-02" db="EMBL/GenBank/DDBJ databases">
        <authorList>
            <person name="Han P."/>
        </authorList>
    </citation>
    <scope>NUCLEOTIDE SEQUENCE [LARGE SCALE GENOMIC DNA]</scope>
    <source>
        <strain evidence="3">Candidatus Nitrospira sp. ZN2</strain>
    </source>
</reference>
<dbReference type="EMBL" id="CAJNBJ010000007">
    <property type="protein sequence ID" value="CAE6742050.1"/>
    <property type="molecule type" value="Genomic_DNA"/>
</dbReference>
<dbReference type="Proteomes" id="UP000675880">
    <property type="component" value="Unassembled WGS sequence"/>
</dbReference>
<accession>A0ABM8RAB5</accession>
<dbReference type="Gene3D" id="3.55.50.30">
    <property type="match status" value="1"/>
</dbReference>
<keyword evidence="4" id="KW-1185">Reference proteome</keyword>
<evidence type="ECO:0000313" key="3">
    <source>
        <dbReference type="EMBL" id="CAE6742050.1"/>
    </source>
</evidence>
<dbReference type="Pfam" id="PF16220">
    <property type="entry name" value="DUF4880"/>
    <property type="match status" value="1"/>
</dbReference>
<dbReference type="PANTHER" id="PTHR30273">
    <property type="entry name" value="PERIPLASMIC SIGNAL SENSOR AND SIGMA FACTOR ACTIVATOR FECR-RELATED"/>
    <property type="match status" value="1"/>
</dbReference>
<evidence type="ECO:0000313" key="4">
    <source>
        <dbReference type="Proteomes" id="UP000675880"/>
    </source>
</evidence>
<dbReference type="InterPro" id="IPR006860">
    <property type="entry name" value="FecR"/>
</dbReference>
<evidence type="ECO:0000259" key="2">
    <source>
        <dbReference type="Pfam" id="PF16220"/>
    </source>
</evidence>
<feature type="domain" description="FecR N-terminal" evidence="2">
    <location>
        <begin position="15"/>
        <end position="57"/>
    </location>
</feature>
<comment type="caution">
    <text evidence="3">The sequence shown here is derived from an EMBL/GenBank/DDBJ whole genome shotgun (WGS) entry which is preliminary data.</text>
</comment>
<organism evidence="3 4">
    <name type="scientific">Nitrospira defluvii</name>
    <dbReference type="NCBI Taxonomy" id="330214"/>
    <lineage>
        <taxon>Bacteria</taxon>
        <taxon>Pseudomonadati</taxon>
        <taxon>Nitrospirota</taxon>
        <taxon>Nitrospiria</taxon>
        <taxon>Nitrospirales</taxon>
        <taxon>Nitrospiraceae</taxon>
        <taxon>Nitrospira</taxon>
    </lineage>
</organism>
<proteinExistence type="predicted"/>
<gene>
    <name evidence="3" type="ORF">NSPZN2_150027</name>
</gene>